<dbReference type="OrthoDB" id="421121at2759"/>
<dbReference type="GO" id="GO:1905515">
    <property type="term" value="P:non-motile cilium assembly"/>
    <property type="evidence" value="ECO:0007669"/>
    <property type="project" value="InterPro"/>
</dbReference>
<proteinExistence type="predicted"/>
<evidence type="ECO:0000313" key="3">
    <source>
        <dbReference type="EMBL" id="GIQ86276.1"/>
    </source>
</evidence>
<feature type="repeat" description="TPR" evidence="1">
    <location>
        <begin position="266"/>
        <end position="299"/>
    </location>
</feature>
<protein>
    <submittedName>
        <fullName evidence="3">Uncharacterized protein</fullName>
    </submittedName>
</protein>
<dbReference type="EMBL" id="BDIP01002424">
    <property type="protein sequence ID" value="GIQ86276.1"/>
    <property type="molecule type" value="Genomic_DNA"/>
</dbReference>
<comment type="caution">
    <text evidence="3">The sequence shown here is derived from an EMBL/GenBank/DDBJ whole genome shotgun (WGS) entry which is preliminary data.</text>
</comment>
<evidence type="ECO:0000256" key="2">
    <source>
        <dbReference type="SAM" id="MobiDB-lite"/>
    </source>
</evidence>
<feature type="region of interest" description="Disordered" evidence="2">
    <location>
        <begin position="112"/>
        <end position="140"/>
    </location>
</feature>
<dbReference type="GO" id="GO:0097730">
    <property type="term" value="C:non-motile cilium"/>
    <property type="evidence" value="ECO:0007669"/>
    <property type="project" value="TreeGrafter"/>
</dbReference>
<feature type="compositionally biased region" description="Polar residues" evidence="2">
    <location>
        <begin position="117"/>
        <end position="128"/>
    </location>
</feature>
<organism evidence="3 4">
    <name type="scientific">Kipferlia bialata</name>
    <dbReference type="NCBI Taxonomy" id="797122"/>
    <lineage>
        <taxon>Eukaryota</taxon>
        <taxon>Metamonada</taxon>
        <taxon>Carpediemonas-like organisms</taxon>
        <taxon>Kipferlia</taxon>
    </lineage>
</organism>
<dbReference type="Gene3D" id="1.25.40.10">
    <property type="entry name" value="Tetratricopeptide repeat domain"/>
    <property type="match status" value="2"/>
</dbReference>
<dbReference type="SUPFAM" id="SSF48452">
    <property type="entry name" value="TPR-like"/>
    <property type="match status" value="1"/>
</dbReference>
<dbReference type="Proteomes" id="UP000265618">
    <property type="component" value="Unassembled WGS sequence"/>
</dbReference>
<dbReference type="InterPro" id="IPR019734">
    <property type="entry name" value="TPR_rpt"/>
</dbReference>
<reference evidence="3 4" key="1">
    <citation type="journal article" date="2018" name="PLoS ONE">
        <title>The draft genome of Kipferlia bialata reveals reductive genome evolution in fornicate parasites.</title>
        <authorList>
            <person name="Tanifuji G."/>
            <person name="Takabayashi S."/>
            <person name="Kume K."/>
            <person name="Takagi M."/>
            <person name="Nakayama T."/>
            <person name="Kamikawa R."/>
            <person name="Inagaki Y."/>
            <person name="Hashimoto T."/>
        </authorList>
    </citation>
    <scope>NUCLEOTIDE SEQUENCE [LARGE SCALE GENOMIC DNA]</scope>
    <source>
        <strain evidence="3">NY0173</strain>
    </source>
</reference>
<name>A0A9K3GL18_9EUKA</name>
<gene>
    <name evidence="3" type="ORF">KIPB_008101</name>
</gene>
<evidence type="ECO:0000256" key="1">
    <source>
        <dbReference type="PROSITE-ProRule" id="PRU00339"/>
    </source>
</evidence>
<feature type="repeat" description="TPR" evidence="1">
    <location>
        <begin position="405"/>
        <end position="438"/>
    </location>
</feature>
<keyword evidence="4" id="KW-1185">Reference proteome</keyword>
<dbReference type="GO" id="GO:0034464">
    <property type="term" value="C:BBSome"/>
    <property type="evidence" value="ECO:0007669"/>
    <property type="project" value="InterPro"/>
</dbReference>
<sequence length="523" mass="58126">MAKGAKPESKEISKQIKQKGLKRLRWYCQESITICNDLLRTNPRDETPLAMKLIALTEQHYFDEVIALTEQHYFDETEMEEEIGICLHIYIYLCTEMEEEINPLPLDAVAQVPRPGTSFQPSTSSGRPGTSEGGMARPMTGFVRPATAHTLHAQDGSRPLTSAVRIQRLGTAALASALTSEGVNISHLNIAKYATRPVFGRLLVQFLLTVKRDPRAAVDILAQMQKEQRGEDYWIQERLARCYHLLGLSAEAERHFKASLRLQSRVSTYLKLGNVYLRRDQPNQAIDTYLRGMSVFPLSPNFALASGRVYDRLQNTKRATHFFTEVLKLYPAHIEATSVLASYAYHGQRPDQALKLYRRLLHLGVKDSAVWNNVALCCLARGDVGTALGCLRLALADAPDDVTRADVWYNAGMVFVDLADLKTATLCLESALAFSPRMAETANNLGVLALLRNRGAEASAYFASAVEGETYGGVCPEGVLNAAMLAYERGRLEDSLRYLESAPPGNTTATLLRKEIERDLLSK</sequence>
<dbReference type="Pfam" id="PF13432">
    <property type="entry name" value="TPR_16"/>
    <property type="match status" value="1"/>
</dbReference>
<dbReference type="PROSITE" id="PS50005">
    <property type="entry name" value="TPR"/>
    <property type="match status" value="3"/>
</dbReference>
<feature type="repeat" description="TPR" evidence="1">
    <location>
        <begin position="300"/>
        <end position="333"/>
    </location>
</feature>
<dbReference type="GO" id="GO:0036064">
    <property type="term" value="C:ciliary basal body"/>
    <property type="evidence" value="ECO:0007669"/>
    <property type="project" value="TreeGrafter"/>
</dbReference>
<dbReference type="SMART" id="SM00028">
    <property type="entry name" value="TPR"/>
    <property type="match status" value="6"/>
</dbReference>
<dbReference type="PANTHER" id="PTHR44177:SF1">
    <property type="entry name" value="TETRATRICOPEPTIDE REPEAT PROTEIN 8"/>
    <property type="match status" value="1"/>
</dbReference>
<dbReference type="InterPro" id="IPR011990">
    <property type="entry name" value="TPR-like_helical_dom_sf"/>
</dbReference>
<keyword evidence="1" id="KW-0802">TPR repeat</keyword>
<evidence type="ECO:0000313" key="4">
    <source>
        <dbReference type="Proteomes" id="UP000265618"/>
    </source>
</evidence>
<dbReference type="InterPro" id="IPR028796">
    <property type="entry name" value="BBS8"/>
</dbReference>
<dbReference type="PANTHER" id="PTHR44177">
    <property type="entry name" value="TETRATRICOPEPTIDE REPEAT PROTEIN 8"/>
    <property type="match status" value="1"/>
</dbReference>
<dbReference type="AlphaFoldDB" id="A0A9K3GL18"/>
<accession>A0A9K3GL18</accession>